<evidence type="ECO:0000313" key="1">
    <source>
        <dbReference type="EMBL" id="KAJ5606841.1"/>
    </source>
</evidence>
<dbReference type="Proteomes" id="UP001213799">
    <property type="component" value="Unassembled WGS sequence"/>
</dbReference>
<keyword evidence="2" id="KW-1185">Reference proteome</keyword>
<dbReference type="EMBL" id="JAQJAE010000002">
    <property type="protein sequence ID" value="KAJ5606841.1"/>
    <property type="molecule type" value="Genomic_DNA"/>
</dbReference>
<name>A0AAD6E9G2_9EURO</name>
<dbReference type="GeneID" id="81584760"/>
<sequence length="96" mass="10830">MDPRFFGQSESGDWMLEVPWDRCFDSAASTTDNNSAPEMEPEIAHFCNTEYGSIFPSAGTYETPMEFASFDEHVSSYTTDLEPVSDRGLFDHDQSL</sequence>
<organism evidence="1 2">
    <name type="scientific">Penicillium hordei</name>
    <dbReference type="NCBI Taxonomy" id="40994"/>
    <lineage>
        <taxon>Eukaryota</taxon>
        <taxon>Fungi</taxon>
        <taxon>Dikarya</taxon>
        <taxon>Ascomycota</taxon>
        <taxon>Pezizomycotina</taxon>
        <taxon>Eurotiomycetes</taxon>
        <taxon>Eurotiomycetidae</taxon>
        <taxon>Eurotiales</taxon>
        <taxon>Aspergillaceae</taxon>
        <taxon>Penicillium</taxon>
    </lineage>
</organism>
<reference evidence="1" key="2">
    <citation type="submission" date="2023-01" db="EMBL/GenBank/DDBJ databases">
        <authorList>
            <person name="Petersen C."/>
        </authorList>
    </citation>
    <scope>NUCLEOTIDE SEQUENCE</scope>
    <source>
        <strain evidence="1">IBT 12815</strain>
    </source>
</reference>
<dbReference type="RefSeq" id="XP_056754266.1">
    <property type="nucleotide sequence ID" value="XM_056894518.1"/>
</dbReference>
<proteinExistence type="predicted"/>
<dbReference type="AlphaFoldDB" id="A0AAD6E9G2"/>
<gene>
    <name evidence="1" type="ORF">N7537_003460</name>
</gene>
<protein>
    <submittedName>
        <fullName evidence="1">Zinc finger C2H2</fullName>
    </submittedName>
</protein>
<evidence type="ECO:0000313" key="2">
    <source>
        <dbReference type="Proteomes" id="UP001213799"/>
    </source>
</evidence>
<accession>A0AAD6E9G2</accession>
<reference evidence="1" key="1">
    <citation type="journal article" date="2023" name="IMA Fungus">
        <title>Comparative genomic study of the Penicillium genus elucidates a diverse pangenome and 15 lateral gene transfer events.</title>
        <authorList>
            <person name="Petersen C."/>
            <person name="Sorensen T."/>
            <person name="Nielsen M.R."/>
            <person name="Sondergaard T.E."/>
            <person name="Sorensen J.L."/>
            <person name="Fitzpatrick D.A."/>
            <person name="Frisvad J.C."/>
            <person name="Nielsen K.L."/>
        </authorList>
    </citation>
    <scope>NUCLEOTIDE SEQUENCE</scope>
    <source>
        <strain evidence="1">IBT 12815</strain>
    </source>
</reference>
<comment type="caution">
    <text evidence="1">The sequence shown here is derived from an EMBL/GenBank/DDBJ whole genome shotgun (WGS) entry which is preliminary data.</text>
</comment>